<evidence type="ECO:0000256" key="16">
    <source>
        <dbReference type="PIRSR" id="PIRSR000386-1"/>
    </source>
</evidence>
<gene>
    <name evidence="15" type="primary">trmD</name>
    <name evidence="19" type="ORF">SAMN05216313_102204</name>
</gene>
<dbReference type="InterPro" id="IPR029026">
    <property type="entry name" value="tRNA_m1G_MTases_N"/>
</dbReference>
<dbReference type="GO" id="GO:0005829">
    <property type="term" value="C:cytosol"/>
    <property type="evidence" value="ECO:0007669"/>
    <property type="project" value="TreeGrafter"/>
</dbReference>
<feature type="domain" description="tRNA methyltransferase TRMD/TRM10-type" evidence="18">
    <location>
        <begin position="1"/>
        <end position="225"/>
    </location>
</feature>
<dbReference type="GO" id="GO:0002939">
    <property type="term" value="P:tRNA N1-guanine methylation"/>
    <property type="evidence" value="ECO:0007669"/>
    <property type="project" value="TreeGrafter"/>
</dbReference>
<evidence type="ECO:0000313" key="19">
    <source>
        <dbReference type="EMBL" id="SET12284.1"/>
    </source>
</evidence>
<protein>
    <recommendedName>
        <fullName evidence="6 15">tRNA (guanine-N(1)-)-methyltransferase</fullName>
        <ecNumber evidence="5 15">2.1.1.228</ecNumber>
    </recommendedName>
    <alternativeName>
        <fullName evidence="12 15">M1G-methyltransferase</fullName>
    </alternativeName>
    <alternativeName>
        <fullName evidence="13 15">tRNA [GM37] methyltransferase</fullName>
    </alternativeName>
</protein>
<dbReference type="InterPro" id="IPR029028">
    <property type="entry name" value="Alpha/beta_knot_MTases"/>
</dbReference>
<evidence type="ECO:0000256" key="10">
    <source>
        <dbReference type="ARBA" id="ARBA00022691"/>
    </source>
</evidence>
<name>A0A1I0BYX6_9FIRM</name>
<evidence type="ECO:0000256" key="11">
    <source>
        <dbReference type="ARBA" id="ARBA00022694"/>
    </source>
</evidence>
<dbReference type="InterPro" id="IPR023148">
    <property type="entry name" value="tRNA_m1G_MeTrfase_C_sf"/>
</dbReference>
<evidence type="ECO:0000256" key="7">
    <source>
        <dbReference type="ARBA" id="ARBA00022490"/>
    </source>
</evidence>
<dbReference type="Gene3D" id="1.10.1270.20">
    <property type="entry name" value="tRNA(m1g37)methyltransferase, domain 2"/>
    <property type="match status" value="1"/>
</dbReference>
<evidence type="ECO:0000256" key="14">
    <source>
        <dbReference type="ARBA" id="ARBA00047783"/>
    </source>
</evidence>
<proteinExistence type="inferred from homology"/>
<dbReference type="NCBIfam" id="TIGR00088">
    <property type="entry name" value="trmD"/>
    <property type="match status" value="1"/>
</dbReference>
<comment type="catalytic activity">
    <reaction evidence="14 15 17">
        <text>guanosine(37) in tRNA + S-adenosyl-L-methionine = N(1)-methylguanosine(37) in tRNA + S-adenosyl-L-homocysteine + H(+)</text>
        <dbReference type="Rhea" id="RHEA:36899"/>
        <dbReference type="Rhea" id="RHEA-COMP:10145"/>
        <dbReference type="Rhea" id="RHEA-COMP:10147"/>
        <dbReference type="ChEBI" id="CHEBI:15378"/>
        <dbReference type="ChEBI" id="CHEBI:57856"/>
        <dbReference type="ChEBI" id="CHEBI:59789"/>
        <dbReference type="ChEBI" id="CHEBI:73542"/>
        <dbReference type="ChEBI" id="CHEBI:74269"/>
        <dbReference type="EC" id="2.1.1.228"/>
    </reaction>
</comment>
<dbReference type="FunFam" id="3.40.1280.10:FF:000001">
    <property type="entry name" value="tRNA (guanine-N(1)-)-methyltransferase"/>
    <property type="match status" value="1"/>
</dbReference>
<dbReference type="STRING" id="460384.SAMN05216313_102204"/>
<dbReference type="GO" id="GO:0052906">
    <property type="term" value="F:tRNA (guanine(37)-N1)-methyltransferase activity"/>
    <property type="evidence" value="ECO:0007669"/>
    <property type="project" value="UniProtKB-UniRule"/>
</dbReference>
<evidence type="ECO:0000256" key="6">
    <source>
        <dbReference type="ARBA" id="ARBA00014679"/>
    </source>
</evidence>
<evidence type="ECO:0000256" key="2">
    <source>
        <dbReference type="ARBA" id="ARBA00004496"/>
    </source>
</evidence>
<evidence type="ECO:0000256" key="8">
    <source>
        <dbReference type="ARBA" id="ARBA00022603"/>
    </source>
</evidence>
<dbReference type="Proteomes" id="UP000198508">
    <property type="component" value="Unassembled WGS sequence"/>
</dbReference>
<dbReference type="EC" id="2.1.1.228" evidence="5 15"/>
<dbReference type="Gene3D" id="3.40.1280.10">
    <property type="match status" value="1"/>
</dbReference>
<keyword evidence="9 15" id="KW-0808">Transferase</keyword>
<sequence>MNFHILTLFPEMVMGGLSTSITGRAMEKGIISVEAVNIRDYSKDKHRHVDDAPYGGGAGMVMQPEPICDAYEDLCARTGRRPRVIYMTPQGRVFTQQIAEELAKEEELVFLCGHYEGIDERALELVATDYLSIGDYVLTGGELPAMVMIDCISRLVPGVLNNEVSAEVESFHDNLLEYPQYTRPEVFNGLAVPEVLLSGHHKNIEKWRREQSIKRTLERRPDLLEGANLSKKEQKYLEELIRERETGENEPDSH</sequence>
<comment type="similarity">
    <text evidence="3 15 17">Belongs to the RNA methyltransferase TrmD family.</text>
</comment>
<comment type="subunit">
    <text evidence="4 15 17">Homodimer.</text>
</comment>
<evidence type="ECO:0000313" key="20">
    <source>
        <dbReference type="Proteomes" id="UP000198508"/>
    </source>
</evidence>
<dbReference type="EMBL" id="FOIM01000002">
    <property type="protein sequence ID" value="SET12284.1"/>
    <property type="molecule type" value="Genomic_DNA"/>
</dbReference>
<evidence type="ECO:0000256" key="15">
    <source>
        <dbReference type="HAMAP-Rule" id="MF_00605"/>
    </source>
</evidence>
<evidence type="ECO:0000256" key="5">
    <source>
        <dbReference type="ARBA" id="ARBA00012807"/>
    </source>
</evidence>
<dbReference type="PANTHER" id="PTHR46417">
    <property type="entry name" value="TRNA (GUANINE-N(1)-)-METHYLTRANSFERASE"/>
    <property type="match status" value="1"/>
</dbReference>
<dbReference type="GeneID" id="93277161"/>
<keyword evidence="10 15" id="KW-0949">S-adenosyl-L-methionine</keyword>
<evidence type="ECO:0000256" key="9">
    <source>
        <dbReference type="ARBA" id="ARBA00022679"/>
    </source>
</evidence>
<evidence type="ECO:0000259" key="18">
    <source>
        <dbReference type="Pfam" id="PF01746"/>
    </source>
</evidence>
<evidence type="ECO:0000256" key="13">
    <source>
        <dbReference type="ARBA" id="ARBA00033392"/>
    </source>
</evidence>
<dbReference type="InterPro" id="IPR016009">
    <property type="entry name" value="tRNA_MeTrfase_TRMD/TRM10"/>
</dbReference>
<evidence type="ECO:0000256" key="17">
    <source>
        <dbReference type="RuleBase" id="RU003464"/>
    </source>
</evidence>
<dbReference type="PANTHER" id="PTHR46417:SF1">
    <property type="entry name" value="TRNA (GUANINE-N(1)-)-METHYLTRANSFERASE"/>
    <property type="match status" value="1"/>
</dbReference>
<keyword evidence="8 15" id="KW-0489">Methyltransferase</keyword>
<dbReference type="AlphaFoldDB" id="A0A1I0BYX6"/>
<comment type="subcellular location">
    <subcellularLocation>
        <location evidence="2 15 17">Cytoplasm</location>
    </subcellularLocation>
</comment>
<organism evidence="19 20">
    <name type="scientific">Enterocloster lavalensis</name>
    <dbReference type="NCBI Taxonomy" id="460384"/>
    <lineage>
        <taxon>Bacteria</taxon>
        <taxon>Bacillati</taxon>
        <taxon>Bacillota</taxon>
        <taxon>Clostridia</taxon>
        <taxon>Lachnospirales</taxon>
        <taxon>Lachnospiraceae</taxon>
        <taxon>Enterocloster</taxon>
    </lineage>
</organism>
<accession>A0A1I0BYX6</accession>
<feature type="binding site" evidence="15 16">
    <location>
        <position position="113"/>
    </location>
    <ligand>
        <name>S-adenosyl-L-methionine</name>
        <dbReference type="ChEBI" id="CHEBI:59789"/>
    </ligand>
</feature>
<comment type="function">
    <text evidence="1 15 17">Specifically methylates guanosine-37 in various tRNAs.</text>
</comment>
<dbReference type="PIRSF" id="PIRSF000386">
    <property type="entry name" value="tRNA_mtase"/>
    <property type="match status" value="1"/>
</dbReference>
<evidence type="ECO:0000256" key="1">
    <source>
        <dbReference type="ARBA" id="ARBA00002634"/>
    </source>
</evidence>
<dbReference type="CDD" id="cd18080">
    <property type="entry name" value="TrmD-like"/>
    <property type="match status" value="1"/>
</dbReference>
<dbReference type="HAMAP" id="MF_00605">
    <property type="entry name" value="TrmD"/>
    <property type="match status" value="1"/>
</dbReference>
<dbReference type="Pfam" id="PF01746">
    <property type="entry name" value="tRNA_m1G_MT"/>
    <property type="match status" value="1"/>
</dbReference>
<keyword evidence="20" id="KW-1185">Reference proteome</keyword>
<dbReference type="InterPro" id="IPR002649">
    <property type="entry name" value="tRNA_m1G_MeTrfase_TrmD"/>
</dbReference>
<evidence type="ECO:0000256" key="3">
    <source>
        <dbReference type="ARBA" id="ARBA00007630"/>
    </source>
</evidence>
<feature type="binding site" evidence="15 16">
    <location>
        <begin position="133"/>
        <end position="138"/>
    </location>
    <ligand>
        <name>S-adenosyl-L-methionine</name>
        <dbReference type="ChEBI" id="CHEBI:59789"/>
    </ligand>
</feature>
<reference evidence="20" key="1">
    <citation type="submission" date="2016-10" db="EMBL/GenBank/DDBJ databases">
        <authorList>
            <person name="Varghese N."/>
            <person name="Submissions S."/>
        </authorList>
    </citation>
    <scope>NUCLEOTIDE SEQUENCE [LARGE SCALE GENOMIC DNA]</scope>
    <source>
        <strain evidence="20">NLAE-zl-G277</strain>
    </source>
</reference>
<keyword evidence="7 15" id="KW-0963">Cytoplasm</keyword>
<dbReference type="FunFam" id="1.10.1270.20:FF:000001">
    <property type="entry name" value="tRNA (guanine-N(1)-)-methyltransferase"/>
    <property type="match status" value="1"/>
</dbReference>
<dbReference type="RefSeq" id="WP_092360809.1">
    <property type="nucleotide sequence ID" value="NZ_CABJCG010000001.1"/>
</dbReference>
<keyword evidence="11 15" id="KW-0819">tRNA processing</keyword>
<dbReference type="NCBIfam" id="NF000648">
    <property type="entry name" value="PRK00026.1"/>
    <property type="match status" value="1"/>
</dbReference>
<evidence type="ECO:0000256" key="12">
    <source>
        <dbReference type="ARBA" id="ARBA00029736"/>
    </source>
</evidence>
<evidence type="ECO:0000256" key="4">
    <source>
        <dbReference type="ARBA" id="ARBA00011738"/>
    </source>
</evidence>
<dbReference type="SUPFAM" id="SSF75217">
    <property type="entry name" value="alpha/beta knot"/>
    <property type="match status" value="1"/>
</dbReference>